<dbReference type="PRINTS" id="PR00080">
    <property type="entry name" value="SDRFAMILY"/>
</dbReference>
<sequence length="260" mass="28053">MPTAQRVMLITGASAGIGRATSIHLSQTFPSPSHPEQLVLILVGRRQTELEQTAKQCKEGTITEVATGDAAKEEDVDRICRKIKEKYGRLDLVFNNAGINEKSPGEFEDQDMAIFRKVLDINIMSAVLFTKAAFNIMKLQEPQGGRIINNGSISASSPRPNNTAYTVSKHAVHGLTKSTSLDGRKYHITATQLDIGNASTSMGNHVQSGSIQADGSKKVEPTMHVDNVAKTVAFVAGLDRDADIFSLEIIATGMPYIGRG</sequence>
<dbReference type="Pfam" id="PF00106">
    <property type="entry name" value="adh_short"/>
    <property type="match status" value="1"/>
</dbReference>
<keyword evidence="2" id="KW-0521">NADP</keyword>
<dbReference type="RefSeq" id="XP_066800471.1">
    <property type="nucleotide sequence ID" value="XM_066948698.1"/>
</dbReference>
<evidence type="ECO:0000256" key="4">
    <source>
        <dbReference type="RuleBase" id="RU000363"/>
    </source>
</evidence>
<dbReference type="InterPro" id="IPR020904">
    <property type="entry name" value="Sc_DH/Rdtase_CS"/>
</dbReference>
<dbReference type="PANTHER" id="PTHR43669">
    <property type="entry name" value="5-KETO-D-GLUCONATE 5-REDUCTASE"/>
    <property type="match status" value="1"/>
</dbReference>
<keyword evidence="3" id="KW-0560">Oxidoreductase</keyword>
<dbReference type="GO" id="GO:0016491">
    <property type="term" value="F:oxidoreductase activity"/>
    <property type="evidence" value="ECO:0007669"/>
    <property type="project" value="UniProtKB-KW"/>
</dbReference>
<evidence type="ECO:0000256" key="3">
    <source>
        <dbReference type="ARBA" id="ARBA00023002"/>
    </source>
</evidence>
<proteinExistence type="inferred from homology"/>
<gene>
    <name evidence="5" type="ORF">IAR55_005607</name>
</gene>
<dbReference type="CDD" id="cd05233">
    <property type="entry name" value="SDR_c"/>
    <property type="match status" value="1"/>
</dbReference>
<accession>A0AAW0YUH7</accession>
<name>A0AAW0YUH7_9TREE</name>
<evidence type="ECO:0000256" key="2">
    <source>
        <dbReference type="ARBA" id="ARBA00022857"/>
    </source>
</evidence>
<dbReference type="InterPro" id="IPR036291">
    <property type="entry name" value="NAD(P)-bd_dom_sf"/>
</dbReference>
<evidence type="ECO:0000256" key="1">
    <source>
        <dbReference type="ARBA" id="ARBA00006484"/>
    </source>
</evidence>
<dbReference type="PRINTS" id="PR00081">
    <property type="entry name" value="GDHRDH"/>
</dbReference>
<evidence type="ECO:0000313" key="6">
    <source>
        <dbReference type="Proteomes" id="UP001388673"/>
    </source>
</evidence>
<organism evidence="5 6">
    <name type="scientific">Kwoniella newhampshirensis</name>
    <dbReference type="NCBI Taxonomy" id="1651941"/>
    <lineage>
        <taxon>Eukaryota</taxon>
        <taxon>Fungi</taxon>
        <taxon>Dikarya</taxon>
        <taxon>Basidiomycota</taxon>
        <taxon>Agaricomycotina</taxon>
        <taxon>Tremellomycetes</taxon>
        <taxon>Tremellales</taxon>
        <taxon>Cryptococcaceae</taxon>
        <taxon>Kwoniella</taxon>
    </lineage>
</organism>
<dbReference type="Proteomes" id="UP001388673">
    <property type="component" value="Unassembled WGS sequence"/>
</dbReference>
<comment type="similarity">
    <text evidence="1 4">Belongs to the short-chain dehydrogenases/reductases (SDR) family.</text>
</comment>
<evidence type="ECO:0008006" key="7">
    <source>
        <dbReference type="Google" id="ProtNLM"/>
    </source>
</evidence>
<reference evidence="5 6" key="1">
    <citation type="journal article" date="2024" name="bioRxiv">
        <title>Comparative genomics of Cryptococcus and Kwoniella reveals pathogenesis evolution and contrasting karyotype dynamics via intercentromeric recombination or chromosome fusion.</title>
        <authorList>
            <person name="Coelho M.A."/>
            <person name="David-Palma M."/>
            <person name="Shea T."/>
            <person name="Bowers K."/>
            <person name="McGinley-Smith S."/>
            <person name="Mohammad A.W."/>
            <person name="Gnirke A."/>
            <person name="Yurkov A.M."/>
            <person name="Nowrousian M."/>
            <person name="Sun S."/>
            <person name="Cuomo C.A."/>
            <person name="Heitman J."/>
        </authorList>
    </citation>
    <scope>NUCLEOTIDE SEQUENCE [LARGE SCALE GENOMIC DNA]</scope>
    <source>
        <strain evidence="5 6">CBS 13917</strain>
    </source>
</reference>
<comment type="caution">
    <text evidence="5">The sequence shown here is derived from an EMBL/GenBank/DDBJ whole genome shotgun (WGS) entry which is preliminary data.</text>
</comment>
<dbReference type="AlphaFoldDB" id="A0AAW0YUH7"/>
<dbReference type="PROSITE" id="PS00061">
    <property type="entry name" value="ADH_SHORT"/>
    <property type="match status" value="1"/>
</dbReference>
<dbReference type="PANTHER" id="PTHR43669:SF3">
    <property type="entry name" value="ALCOHOL DEHYDROGENASE, PUTATIVE (AFU_ORTHOLOGUE AFUA_3G03445)-RELATED"/>
    <property type="match status" value="1"/>
</dbReference>
<dbReference type="Gene3D" id="3.40.50.720">
    <property type="entry name" value="NAD(P)-binding Rossmann-like Domain"/>
    <property type="match status" value="1"/>
</dbReference>
<evidence type="ECO:0000313" key="5">
    <source>
        <dbReference type="EMBL" id="KAK8846521.1"/>
    </source>
</evidence>
<protein>
    <recommendedName>
        <fullName evidence="7">Short-chain dehydrogenase/reductase SDR</fullName>
    </recommendedName>
</protein>
<keyword evidence="6" id="KW-1185">Reference proteome</keyword>
<dbReference type="GeneID" id="92182865"/>
<dbReference type="InterPro" id="IPR002347">
    <property type="entry name" value="SDR_fam"/>
</dbReference>
<dbReference type="SUPFAM" id="SSF51735">
    <property type="entry name" value="NAD(P)-binding Rossmann-fold domains"/>
    <property type="match status" value="1"/>
</dbReference>
<dbReference type="EMBL" id="JBCAWK010000011">
    <property type="protein sequence ID" value="KAK8846521.1"/>
    <property type="molecule type" value="Genomic_DNA"/>
</dbReference>
<dbReference type="KEGG" id="kne:92182865"/>